<dbReference type="Proteomes" id="UP001451782">
    <property type="component" value="Chromosome"/>
</dbReference>
<reference evidence="1 2" key="1">
    <citation type="submission" date="2024-04" db="EMBL/GenBank/DDBJ databases">
        <title>Phylogenomic analyses of a clade within the roseobacter group suggest taxonomic reassignments of species of the genera Aestuariivita, Citreicella, Loktanella, Nautella, Pelagibaca, Ruegeria, Thalassobius, Thiobacimonas and Tropicibacter, and the proposal o.</title>
        <authorList>
            <person name="Jeon C.O."/>
        </authorList>
    </citation>
    <scope>NUCLEOTIDE SEQUENCE [LARGE SCALE GENOMIC DNA]</scope>
    <source>
        <strain evidence="1 2">G8-12</strain>
    </source>
</reference>
<dbReference type="RefSeq" id="WP_342070906.1">
    <property type="nucleotide sequence ID" value="NZ_CP151762.1"/>
</dbReference>
<dbReference type="AlphaFoldDB" id="A0AAN0NI15"/>
<organism evidence="1 2">
    <name type="scientific">Yoonia algicola</name>
    <dbReference type="NCBI Taxonomy" id="3137368"/>
    <lineage>
        <taxon>Bacteria</taxon>
        <taxon>Pseudomonadati</taxon>
        <taxon>Pseudomonadota</taxon>
        <taxon>Alphaproteobacteria</taxon>
        <taxon>Rhodobacterales</taxon>
        <taxon>Paracoccaceae</taxon>
        <taxon>Yoonia</taxon>
    </lineage>
</organism>
<accession>A0AAN0NI15</accession>
<evidence type="ECO:0000313" key="1">
    <source>
        <dbReference type="EMBL" id="WZU64542.1"/>
    </source>
</evidence>
<dbReference type="KEGG" id="yag:AABB28_04460"/>
<protein>
    <submittedName>
        <fullName evidence="1">Uncharacterized protein</fullName>
    </submittedName>
</protein>
<proteinExistence type="predicted"/>
<sequence>MTTMMDIAHPEQAMQAGVAQFAQASTPYHIKRAGSRPLRFEGSELAMAMSFTPAIPYWYEINVYRTAQQSFVAAVRLFHQAEDRQDTVRAWEAASLDDAIEKLISYDAAHDVSLGVEFDVTTAPASETGALALQLLARISDIRHHYHSLVGEFLYDLENGH</sequence>
<name>A0AAN0NI15_9RHOB</name>
<keyword evidence="2" id="KW-1185">Reference proteome</keyword>
<evidence type="ECO:0000313" key="2">
    <source>
        <dbReference type="Proteomes" id="UP001451782"/>
    </source>
</evidence>
<gene>
    <name evidence="1" type="ORF">AABB28_04460</name>
</gene>
<dbReference type="EMBL" id="CP151762">
    <property type="protein sequence ID" value="WZU64542.1"/>
    <property type="molecule type" value="Genomic_DNA"/>
</dbReference>